<dbReference type="EMBL" id="CP019384">
    <property type="protein sequence ID" value="QAT17449.1"/>
    <property type="molecule type" value="Genomic_DNA"/>
</dbReference>
<dbReference type="Pfam" id="PF00483">
    <property type="entry name" value="NTP_transferase"/>
    <property type="match status" value="1"/>
</dbReference>
<dbReference type="InterPro" id="IPR011004">
    <property type="entry name" value="Trimer_LpxA-like_sf"/>
</dbReference>
<dbReference type="GO" id="GO:0005524">
    <property type="term" value="F:ATP binding"/>
    <property type="evidence" value="ECO:0007669"/>
    <property type="project" value="UniProtKB-KW"/>
</dbReference>
<evidence type="ECO:0000256" key="8">
    <source>
        <dbReference type="NCBIfam" id="TIGR02091"/>
    </source>
</evidence>
<evidence type="ECO:0000313" key="10">
    <source>
        <dbReference type="EMBL" id="QAT17449.1"/>
    </source>
</evidence>
<evidence type="ECO:0000256" key="2">
    <source>
        <dbReference type="ARBA" id="ARBA00022600"/>
    </source>
</evidence>
<sequence>MVNDVLCVILGGGRGTRLYPLTKDRAKPAVPLFGKYRLIDIPISNCLNSGLNKIKILTQFNSESLNKHISRTYKFEAFSHGFIEVIAADQTMDRTDWFEGPADAVRKTLKHFNNPKIKYVCILSGDQLYKMDLRAFYDFHVQREAQVSVACNLIDPGEISSYGIMGTDEASKVGEFVEKPSQEDLVRHLRVMRGGRPKYLCSMGIYFFDKEALHELLSRSNKADFGKEIIPEAITDKAVYAYEFDGYWRDIGTIKSFYTENLLLTREDAPLDLFDEEWQLYTRSRSLPPAKYAAAQIENSIVADGSIVGEAAVRNSIIGLRSRIGKNAVIEDSIIMGADYYETAEEIRQQRRGTIPIGIGEDSVVRHAILDKNARVGRHVRIANEAGVQEHATPQYMIRDGIVIVYKNATIPDGTVI</sequence>
<evidence type="ECO:0000256" key="7">
    <source>
        <dbReference type="ARBA" id="ARBA00023277"/>
    </source>
</evidence>
<dbReference type="AlphaFoldDB" id="A0A410P5J2"/>
<dbReference type="Gene3D" id="2.160.10.10">
    <property type="entry name" value="Hexapeptide repeat proteins"/>
    <property type="match status" value="1"/>
</dbReference>
<keyword evidence="11" id="KW-1185">Reference proteome</keyword>
<dbReference type="CDD" id="cd02508">
    <property type="entry name" value="ADP_Glucose_PP"/>
    <property type="match status" value="1"/>
</dbReference>
<organism evidence="10 11">
    <name type="scientific">Velamenicoccus archaeovorus</name>
    <dbReference type="NCBI Taxonomy" id="1930593"/>
    <lineage>
        <taxon>Bacteria</taxon>
        <taxon>Pseudomonadati</taxon>
        <taxon>Candidatus Omnitrophota</taxon>
        <taxon>Candidatus Velamenicoccus</taxon>
    </lineage>
</organism>
<dbReference type="Gene3D" id="3.90.550.10">
    <property type="entry name" value="Spore Coat Polysaccharide Biosynthesis Protein SpsA, Chain A"/>
    <property type="match status" value="1"/>
</dbReference>
<dbReference type="GO" id="GO:0008878">
    <property type="term" value="F:glucose-1-phosphate adenylyltransferase activity"/>
    <property type="evidence" value="ECO:0007669"/>
    <property type="project" value="UniProtKB-UniRule"/>
</dbReference>
<dbReference type="Proteomes" id="UP000287243">
    <property type="component" value="Chromosome"/>
</dbReference>
<keyword evidence="6" id="KW-0067">ATP-binding</keyword>
<proteinExistence type="inferred from homology"/>
<dbReference type="NCBIfam" id="TIGR02091">
    <property type="entry name" value="glgC"/>
    <property type="match status" value="1"/>
</dbReference>
<evidence type="ECO:0000256" key="5">
    <source>
        <dbReference type="ARBA" id="ARBA00022741"/>
    </source>
</evidence>
<dbReference type="EC" id="2.7.7.27" evidence="8"/>
<dbReference type="SUPFAM" id="SSF51161">
    <property type="entry name" value="Trimeric LpxA-like enzymes"/>
    <property type="match status" value="1"/>
</dbReference>
<dbReference type="RefSeq" id="WP_128700280.1">
    <property type="nucleotide sequence ID" value="NZ_CP019384.1"/>
</dbReference>
<dbReference type="CDD" id="cd04651">
    <property type="entry name" value="LbH_G1P_AT_C"/>
    <property type="match status" value="1"/>
</dbReference>
<dbReference type="SUPFAM" id="SSF53448">
    <property type="entry name" value="Nucleotide-diphospho-sugar transferases"/>
    <property type="match status" value="1"/>
</dbReference>
<evidence type="ECO:0000313" key="11">
    <source>
        <dbReference type="Proteomes" id="UP000287243"/>
    </source>
</evidence>
<keyword evidence="5" id="KW-0547">Nucleotide-binding</keyword>
<dbReference type="Pfam" id="PF25247">
    <property type="entry name" value="LbH_GLGC"/>
    <property type="match status" value="1"/>
</dbReference>
<keyword evidence="2" id="KW-0321">Glycogen metabolism</keyword>
<comment type="similarity">
    <text evidence="1">Belongs to the bacterial/plant glucose-1-phosphate adenylyltransferase family.</text>
</comment>
<dbReference type="InterPro" id="IPR005836">
    <property type="entry name" value="ADP_Glu_pyroP_CS"/>
</dbReference>
<keyword evidence="7" id="KW-0119">Carbohydrate metabolism</keyword>
<keyword evidence="3 10" id="KW-0808">Transferase</keyword>
<dbReference type="InterPro" id="IPR011831">
    <property type="entry name" value="ADP-Glc_PPase"/>
</dbReference>
<evidence type="ECO:0000256" key="4">
    <source>
        <dbReference type="ARBA" id="ARBA00022695"/>
    </source>
</evidence>
<evidence type="ECO:0000256" key="1">
    <source>
        <dbReference type="ARBA" id="ARBA00010443"/>
    </source>
</evidence>
<reference evidence="10 11" key="1">
    <citation type="submission" date="2017-01" db="EMBL/GenBank/DDBJ databases">
        <title>First insights into the biology of 'candidatus Vampirococcus archaeovorus'.</title>
        <authorList>
            <person name="Kizina J."/>
            <person name="Jordan S."/>
            <person name="Stueber K."/>
            <person name="Reinhardt R."/>
            <person name="Harder J."/>
        </authorList>
    </citation>
    <scope>NUCLEOTIDE SEQUENCE [LARGE SCALE GENOMIC DNA]</scope>
    <source>
        <strain evidence="10 11">LiM</strain>
    </source>
</reference>
<evidence type="ECO:0000259" key="9">
    <source>
        <dbReference type="Pfam" id="PF00483"/>
    </source>
</evidence>
<dbReference type="OrthoDB" id="9801810at2"/>
<feature type="domain" description="Nucleotidyl transferase" evidence="9">
    <location>
        <begin position="8"/>
        <end position="265"/>
    </location>
</feature>
<gene>
    <name evidence="10" type="ORF">BU251_06835</name>
</gene>
<evidence type="ECO:0000256" key="6">
    <source>
        <dbReference type="ARBA" id="ARBA00022840"/>
    </source>
</evidence>
<dbReference type="PANTHER" id="PTHR43523">
    <property type="entry name" value="GLUCOSE-1-PHOSPHATE ADENYLYLTRANSFERASE-RELATED"/>
    <property type="match status" value="1"/>
</dbReference>
<dbReference type="NCBIfam" id="NF002772">
    <property type="entry name" value="PRK02862.1"/>
    <property type="match status" value="1"/>
</dbReference>
<protein>
    <recommendedName>
        <fullName evidence="8">Glucose-1-phosphate adenylyltransferase</fullName>
        <ecNumber evidence="8">2.7.7.27</ecNumber>
    </recommendedName>
</protein>
<accession>A0A410P5J2</accession>
<evidence type="ECO:0000256" key="3">
    <source>
        <dbReference type="ARBA" id="ARBA00022679"/>
    </source>
</evidence>
<dbReference type="PROSITE" id="PS00808">
    <property type="entry name" value="ADP_GLC_PYROPHOSPH_1"/>
    <property type="match status" value="1"/>
</dbReference>
<dbReference type="KEGG" id="vai:BU251_06835"/>
<name>A0A410P5J2_VELA1</name>
<dbReference type="GO" id="GO:0005978">
    <property type="term" value="P:glycogen biosynthetic process"/>
    <property type="evidence" value="ECO:0007669"/>
    <property type="project" value="UniProtKB-UniRule"/>
</dbReference>
<keyword evidence="4 10" id="KW-0548">Nucleotidyltransferase</keyword>
<dbReference type="PANTHER" id="PTHR43523:SF12">
    <property type="entry name" value="GLUCOSE-1-PHOSPHATE ADENYLYLTRANSFERASE LARGE SUBUNIT 1, CHLOROPLASTIC-RELATED"/>
    <property type="match status" value="1"/>
</dbReference>
<dbReference type="InterPro" id="IPR029044">
    <property type="entry name" value="Nucleotide-diphossugar_trans"/>
</dbReference>
<dbReference type="InterPro" id="IPR005835">
    <property type="entry name" value="NTP_transferase_dom"/>
</dbReference>